<dbReference type="Gene3D" id="1.25.40.410">
    <property type="match status" value="1"/>
</dbReference>
<evidence type="ECO:0000313" key="2">
    <source>
        <dbReference type="Proteomes" id="UP000314982"/>
    </source>
</evidence>
<dbReference type="AlphaFoldDB" id="A0A4W5JU53"/>
<dbReference type="InterPro" id="IPR026791">
    <property type="entry name" value="DOCK"/>
</dbReference>
<dbReference type="Proteomes" id="UP000314982">
    <property type="component" value="Unassembled WGS sequence"/>
</dbReference>
<reference evidence="2" key="1">
    <citation type="submission" date="2018-06" db="EMBL/GenBank/DDBJ databases">
        <title>Genome assembly of Danube salmon.</title>
        <authorList>
            <person name="Macqueen D.J."/>
            <person name="Gundappa M.K."/>
        </authorList>
    </citation>
    <scope>NUCLEOTIDE SEQUENCE [LARGE SCALE GENOMIC DNA]</scope>
</reference>
<protein>
    <submittedName>
        <fullName evidence="1">Uncharacterized protein</fullName>
    </submittedName>
</protein>
<dbReference type="PANTHER" id="PTHR23317">
    <property type="entry name" value="DEDICATOR OF CYTOKINESIS DOCK"/>
    <property type="match status" value="1"/>
</dbReference>
<keyword evidence="2" id="KW-1185">Reference proteome</keyword>
<reference evidence="1" key="3">
    <citation type="submission" date="2025-09" db="UniProtKB">
        <authorList>
            <consortium name="Ensembl"/>
        </authorList>
    </citation>
    <scope>IDENTIFICATION</scope>
</reference>
<accession>A0A4W5JU53</accession>
<dbReference type="GO" id="GO:0007264">
    <property type="term" value="P:small GTPase-mediated signal transduction"/>
    <property type="evidence" value="ECO:0007669"/>
    <property type="project" value="InterPro"/>
</dbReference>
<evidence type="ECO:0000313" key="1">
    <source>
        <dbReference type="Ensembl" id="ENSHHUP00000001775.1"/>
    </source>
</evidence>
<dbReference type="PANTHER" id="PTHR23317:SF81">
    <property type="entry name" value="DEDICATOR OF CYTOKINESIS PROTEIN 11"/>
    <property type="match status" value="1"/>
</dbReference>
<name>A0A4W5JU53_9TELE</name>
<dbReference type="GeneTree" id="ENSGT00940000155658"/>
<dbReference type="Ensembl" id="ENSHHUT00000001835.1">
    <property type="protein sequence ID" value="ENSHHUP00000001775.1"/>
    <property type="gene ID" value="ENSHHUG00000001061.1"/>
</dbReference>
<organism evidence="1 2">
    <name type="scientific">Hucho hucho</name>
    <name type="common">huchen</name>
    <dbReference type="NCBI Taxonomy" id="62062"/>
    <lineage>
        <taxon>Eukaryota</taxon>
        <taxon>Metazoa</taxon>
        <taxon>Chordata</taxon>
        <taxon>Craniata</taxon>
        <taxon>Vertebrata</taxon>
        <taxon>Euteleostomi</taxon>
        <taxon>Actinopterygii</taxon>
        <taxon>Neopterygii</taxon>
        <taxon>Teleostei</taxon>
        <taxon>Protacanthopterygii</taxon>
        <taxon>Salmoniformes</taxon>
        <taxon>Salmonidae</taxon>
        <taxon>Salmoninae</taxon>
        <taxon>Hucho</taxon>
    </lineage>
</organism>
<dbReference type="GO" id="GO:0005085">
    <property type="term" value="F:guanyl-nucleotide exchange factor activity"/>
    <property type="evidence" value="ECO:0007669"/>
    <property type="project" value="InterPro"/>
</dbReference>
<reference evidence="1" key="2">
    <citation type="submission" date="2025-08" db="UniProtKB">
        <authorList>
            <consortium name="Ensembl"/>
        </authorList>
    </citation>
    <scope>IDENTIFICATION</scope>
</reference>
<dbReference type="GO" id="GO:0051491">
    <property type="term" value="P:positive regulation of filopodium assembly"/>
    <property type="evidence" value="ECO:0007669"/>
    <property type="project" value="TreeGrafter"/>
</dbReference>
<sequence length="94" mass="10695">MGLLRAEASALHYLLMRNNYDYTKRKTFLHTHLQIIIAVSQLISDVALTGSSRFQESLSIINNFANSNKAMKAAMCYVHIAALVAEYLHRKRLL</sequence>
<dbReference type="InterPro" id="IPR043161">
    <property type="entry name" value="DOCK_C_lobe_A"/>
</dbReference>
<proteinExistence type="predicted"/>